<feature type="signal peptide" evidence="1">
    <location>
        <begin position="1"/>
        <end position="17"/>
    </location>
</feature>
<dbReference type="GO" id="GO:0008061">
    <property type="term" value="F:chitin binding"/>
    <property type="evidence" value="ECO:0007669"/>
    <property type="project" value="InterPro"/>
</dbReference>
<dbReference type="OrthoDB" id="7765120at2759"/>
<reference evidence="2" key="1">
    <citation type="submission" date="2022-01" db="EMBL/GenBank/DDBJ databases">
        <authorList>
            <person name="King R."/>
        </authorList>
    </citation>
    <scope>NUCLEOTIDE SEQUENCE</scope>
</reference>
<dbReference type="AlphaFoldDB" id="A0A9N9S8G5"/>
<dbReference type="SUPFAM" id="SSF57625">
    <property type="entry name" value="Invertebrate chitin-binding proteins"/>
    <property type="match status" value="1"/>
</dbReference>
<name>A0A9N9S8G5_9DIPT</name>
<feature type="chain" id="PRO_5040281604" evidence="1">
    <location>
        <begin position="18"/>
        <end position="212"/>
    </location>
</feature>
<evidence type="ECO:0000313" key="2">
    <source>
        <dbReference type="EMBL" id="CAG9811284.1"/>
    </source>
</evidence>
<reference evidence="2" key="2">
    <citation type="submission" date="2022-10" db="EMBL/GenBank/DDBJ databases">
        <authorList>
            <consortium name="ENA_rothamsted_submissions"/>
            <consortium name="culmorum"/>
            <person name="King R."/>
        </authorList>
    </citation>
    <scope>NUCLEOTIDE SEQUENCE</scope>
</reference>
<dbReference type="Proteomes" id="UP001153620">
    <property type="component" value="Chromosome 4"/>
</dbReference>
<accession>A0A9N9S8G5</accession>
<dbReference type="InterPro" id="IPR036508">
    <property type="entry name" value="Chitin-bd_dom_sf"/>
</dbReference>
<dbReference type="EMBL" id="OU895880">
    <property type="protein sequence ID" value="CAG9811284.1"/>
    <property type="molecule type" value="Genomic_DNA"/>
</dbReference>
<protein>
    <submittedName>
        <fullName evidence="2">Uncharacterized protein</fullName>
    </submittedName>
</protein>
<evidence type="ECO:0000256" key="1">
    <source>
        <dbReference type="SAM" id="SignalP"/>
    </source>
</evidence>
<evidence type="ECO:0000313" key="3">
    <source>
        <dbReference type="Proteomes" id="UP001153620"/>
    </source>
</evidence>
<keyword evidence="1" id="KW-0732">Signal</keyword>
<proteinExistence type="predicted"/>
<sequence length="212" mass="24201">MKIQVLCLFLTATIISANFDYHEFTDSRGQCWRCYPNQPCEQCPRYGSANWPAGWSNLCFEPNCKSQENRKFLFPSSESDRYFRCKLDRNSWTLEVVDCSCGTLFNMRTQECVGVDRWSPYCSELITPIMITSCATGRRVSVLEFNGVQPENTTIWEPVTTTPMSTTTTMISTTTTLATTTTPRSCACIPWWPCWCNPCWNMPCHNCNGCMG</sequence>
<keyword evidence="3" id="KW-1185">Reference proteome</keyword>
<gene>
    <name evidence="2" type="ORF">CHIRRI_LOCUS14093</name>
</gene>
<organism evidence="2 3">
    <name type="scientific">Chironomus riparius</name>
    <dbReference type="NCBI Taxonomy" id="315576"/>
    <lineage>
        <taxon>Eukaryota</taxon>
        <taxon>Metazoa</taxon>
        <taxon>Ecdysozoa</taxon>
        <taxon>Arthropoda</taxon>
        <taxon>Hexapoda</taxon>
        <taxon>Insecta</taxon>
        <taxon>Pterygota</taxon>
        <taxon>Neoptera</taxon>
        <taxon>Endopterygota</taxon>
        <taxon>Diptera</taxon>
        <taxon>Nematocera</taxon>
        <taxon>Chironomoidea</taxon>
        <taxon>Chironomidae</taxon>
        <taxon>Chironominae</taxon>
        <taxon>Chironomus</taxon>
    </lineage>
</organism>